<name>A0A3R8S0P9_9BURK</name>
<dbReference type="CDD" id="cd06223">
    <property type="entry name" value="PRTases_typeI"/>
    <property type="match status" value="1"/>
</dbReference>
<accession>A0A3R8S0P9</accession>
<dbReference type="SUPFAM" id="SSF53271">
    <property type="entry name" value="PRTase-like"/>
    <property type="match status" value="1"/>
</dbReference>
<organism evidence="4 5">
    <name type="scientific">Aquabacterium soli</name>
    <dbReference type="NCBI Taxonomy" id="2493092"/>
    <lineage>
        <taxon>Bacteria</taxon>
        <taxon>Pseudomonadati</taxon>
        <taxon>Pseudomonadota</taxon>
        <taxon>Betaproteobacteria</taxon>
        <taxon>Burkholderiales</taxon>
        <taxon>Aquabacterium</taxon>
    </lineage>
</organism>
<dbReference type="EMBL" id="RSED01000012">
    <property type="protein sequence ID" value="RRS03355.1"/>
    <property type="molecule type" value="Genomic_DNA"/>
</dbReference>
<dbReference type="Proteomes" id="UP000269265">
    <property type="component" value="Unassembled WGS sequence"/>
</dbReference>
<protein>
    <submittedName>
        <fullName evidence="4">ComF family protein</fullName>
    </submittedName>
</protein>
<evidence type="ECO:0000256" key="2">
    <source>
        <dbReference type="SAM" id="MobiDB-lite"/>
    </source>
</evidence>
<keyword evidence="5" id="KW-1185">Reference proteome</keyword>
<dbReference type="InterPro" id="IPR051910">
    <property type="entry name" value="ComF/GntX_DNA_util-trans"/>
</dbReference>
<gene>
    <name evidence="4" type="ORF">EIP75_15495</name>
</gene>
<evidence type="ECO:0000313" key="4">
    <source>
        <dbReference type="EMBL" id="RRS03355.1"/>
    </source>
</evidence>
<dbReference type="Pfam" id="PF00156">
    <property type="entry name" value="Pribosyltran"/>
    <property type="match status" value="1"/>
</dbReference>
<evidence type="ECO:0000256" key="1">
    <source>
        <dbReference type="ARBA" id="ARBA00008007"/>
    </source>
</evidence>
<feature type="compositionally biased region" description="Basic residues" evidence="2">
    <location>
        <begin position="134"/>
        <end position="149"/>
    </location>
</feature>
<proteinExistence type="inferred from homology"/>
<dbReference type="PANTHER" id="PTHR47505">
    <property type="entry name" value="DNA UTILIZATION PROTEIN YHGH"/>
    <property type="match status" value="1"/>
</dbReference>
<dbReference type="PANTHER" id="PTHR47505:SF1">
    <property type="entry name" value="DNA UTILIZATION PROTEIN YHGH"/>
    <property type="match status" value="1"/>
</dbReference>
<dbReference type="AlphaFoldDB" id="A0A3R8S0P9"/>
<evidence type="ECO:0000313" key="5">
    <source>
        <dbReference type="Proteomes" id="UP000269265"/>
    </source>
</evidence>
<sequence length="288" mass="31691">MVGAGAPEYSEAMNSTGPMGKAWWPTSCRVCHRWQASVLCTRCLEGADLDAPRCIRCALRLPASPRHADMLANDDGLCQACRDAPPGFDHANAVVDYAEPWSSLIASLKFQEDTAMADVLARLMAPALARRWHTTGHKPASRRPQRTPWKRGAPSVIMPVPLSAARLRERGYNQAWLLARGLAGQLGLPACHDALVRRKDTPRLMTLDADERLRHIRHAFAISPRHLPWLQGRHVAVVDDVLTTGATLNEIANTLWEAGAREVSVWVAARTPAPQDQPLNPDAEHDQA</sequence>
<feature type="domain" description="Phosphoribosyltransferase" evidence="3">
    <location>
        <begin position="212"/>
        <end position="282"/>
    </location>
</feature>
<evidence type="ECO:0000259" key="3">
    <source>
        <dbReference type="Pfam" id="PF00156"/>
    </source>
</evidence>
<dbReference type="InterPro" id="IPR029057">
    <property type="entry name" value="PRTase-like"/>
</dbReference>
<comment type="similarity">
    <text evidence="1">Belongs to the ComF/GntX family.</text>
</comment>
<dbReference type="Gene3D" id="3.40.50.2020">
    <property type="match status" value="1"/>
</dbReference>
<feature type="region of interest" description="Disordered" evidence="2">
    <location>
        <begin position="134"/>
        <end position="153"/>
    </location>
</feature>
<comment type="caution">
    <text evidence="4">The sequence shown here is derived from an EMBL/GenBank/DDBJ whole genome shotgun (WGS) entry which is preliminary data.</text>
</comment>
<dbReference type="InterPro" id="IPR000836">
    <property type="entry name" value="PRTase_dom"/>
</dbReference>
<reference evidence="4 5" key="1">
    <citation type="submission" date="2018-12" db="EMBL/GenBank/DDBJ databases">
        <title>The whole draft genome of Aquabacterium sp. SJQ9.</title>
        <authorList>
            <person name="Sun L."/>
            <person name="Gao X."/>
            <person name="Chen W."/>
            <person name="Huang K."/>
        </authorList>
    </citation>
    <scope>NUCLEOTIDE SEQUENCE [LARGE SCALE GENOMIC DNA]</scope>
    <source>
        <strain evidence="4 5">SJQ9</strain>
    </source>
</reference>